<organism evidence="3 4">
    <name type="scientific">Paenibacillus lautus</name>
    <name type="common">Bacillus lautus</name>
    <dbReference type="NCBI Taxonomy" id="1401"/>
    <lineage>
        <taxon>Bacteria</taxon>
        <taxon>Bacillati</taxon>
        <taxon>Bacillota</taxon>
        <taxon>Bacilli</taxon>
        <taxon>Bacillales</taxon>
        <taxon>Paenibacillaceae</taxon>
        <taxon>Paenibacillus</taxon>
    </lineage>
</organism>
<dbReference type="EMBL" id="MRTF01000002">
    <property type="protein sequence ID" value="OME95207.1"/>
    <property type="molecule type" value="Genomic_DNA"/>
</dbReference>
<sequence>MRPIPISAEGCRGYVGKTVCAVMRDGTEVVGTIRGVHDRGLELEFANPSVYTLSTKGKKGKKSSKSAKSGAQTSAFGPYGYGGGYGAYGGYGWGGNVFAWEAIALLFLIPFLFI</sequence>
<evidence type="ECO:0000256" key="1">
    <source>
        <dbReference type="SAM" id="MobiDB-lite"/>
    </source>
</evidence>
<feature type="region of interest" description="Disordered" evidence="1">
    <location>
        <begin position="54"/>
        <end position="78"/>
    </location>
</feature>
<accession>A0A1R1B6N6</accession>
<comment type="caution">
    <text evidence="3">The sequence shown here is derived from an EMBL/GenBank/DDBJ whole genome shotgun (WGS) entry which is preliminary data.</text>
</comment>
<protein>
    <submittedName>
        <fullName evidence="3">Uncharacterized protein</fullName>
    </submittedName>
</protein>
<keyword evidence="2" id="KW-0472">Membrane</keyword>
<name>A0A1R1B6N6_PAELA</name>
<dbReference type="Proteomes" id="UP000187074">
    <property type="component" value="Unassembled WGS sequence"/>
</dbReference>
<keyword evidence="2" id="KW-1133">Transmembrane helix</keyword>
<evidence type="ECO:0000313" key="4">
    <source>
        <dbReference type="Proteomes" id="UP000187074"/>
    </source>
</evidence>
<feature type="transmembrane region" description="Helical" evidence="2">
    <location>
        <begin position="93"/>
        <end position="113"/>
    </location>
</feature>
<dbReference type="AlphaFoldDB" id="A0A1R1B6N6"/>
<proteinExistence type="predicted"/>
<dbReference type="STRING" id="1401.BK123_09035"/>
<reference evidence="3 4" key="1">
    <citation type="submission" date="2016-11" db="EMBL/GenBank/DDBJ databases">
        <title>Paenibacillus species isolates.</title>
        <authorList>
            <person name="Beno S.M."/>
        </authorList>
    </citation>
    <scope>NUCLEOTIDE SEQUENCE [LARGE SCALE GENOMIC DNA]</scope>
    <source>
        <strain evidence="3 4">FSL F4-0100</strain>
    </source>
</reference>
<dbReference type="RefSeq" id="WP_076322021.1">
    <property type="nucleotide sequence ID" value="NZ_MRTF01000002.1"/>
</dbReference>
<evidence type="ECO:0000313" key="3">
    <source>
        <dbReference type="EMBL" id="OME95207.1"/>
    </source>
</evidence>
<feature type="compositionally biased region" description="Basic residues" evidence="1">
    <location>
        <begin position="56"/>
        <end position="65"/>
    </location>
</feature>
<dbReference type="OrthoDB" id="2639081at2"/>
<evidence type="ECO:0000256" key="2">
    <source>
        <dbReference type="SAM" id="Phobius"/>
    </source>
</evidence>
<gene>
    <name evidence="3" type="ORF">BK123_09035</name>
</gene>
<feature type="compositionally biased region" description="Low complexity" evidence="1">
    <location>
        <begin position="66"/>
        <end position="78"/>
    </location>
</feature>
<keyword evidence="2" id="KW-0812">Transmembrane</keyword>